<dbReference type="AlphaFoldDB" id="A0A0M0JSE8"/>
<dbReference type="OrthoDB" id="415358at2759"/>
<dbReference type="Proteomes" id="UP000037460">
    <property type="component" value="Unassembled WGS sequence"/>
</dbReference>
<evidence type="ECO:0000313" key="2">
    <source>
        <dbReference type="Proteomes" id="UP000037460"/>
    </source>
</evidence>
<sequence>MRHHAALELREHGPLVEVDALRVDRRDAISVVIVHVRLVRLRGREQVDRLGAKDLQHQVIVRVKVKRARSVARAHPQPRLMHRLVHLGALEHRRHLHVFAKLHARFSQRRFQIHVVLELRFEVVAQESAKIHWPTRMARVAHNHLVHFHVRQPWVAAVSVVEVAPP</sequence>
<accession>A0A0M0JSE8</accession>
<comment type="caution">
    <text evidence="1">The sequence shown here is derived from an EMBL/GenBank/DDBJ whole genome shotgun (WGS) entry which is preliminary data.</text>
</comment>
<protein>
    <submittedName>
        <fullName evidence="1">Uncharacterized protein</fullName>
    </submittedName>
</protein>
<name>A0A0M0JSE8_9EUKA</name>
<proteinExistence type="predicted"/>
<dbReference type="EMBL" id="JWZX01002458">
    <property type="protein sequence ID" value="KOO29128.1"/>
    <property type="molecule type" value="Genomic_DNA"/>
</dbReference>
<evidence type="ECO:0000313" key="1">
    <source>
        <dbReference type="EMBL" id="KOO29128.1"/>
    </source>
</evidence>
<reference evidence="2" key="1">
    <citation type="journal article" date="2015" name="PLoS Genet.">
        <title>Genome Sequence and Transcriptome Analyses of Chrysochromulina tobin: Metabolic Tools for Enhanced Algal Fitness in the Prominent Order Prymnesiales (Haptophyceae).</title>
        <authorList>
            <person name="Hovde B.T."/>
            <person name="Deodato C.R."/>
            <person name="Hunsperger H.M."/>
            <person name="Ryken S.A."/>
            <person name="Yost W."/>
            <person name="Jha R.K."/>
            <person name="Patterson J."/>
            <person name="Monnat R.J. Jr."/>
            <person name="Barlow S.B."/>
            <person name="Starkenburg S.R."/>
            <person name="Cattolico R.A."/>
        </authorList>
    </citation>
    <scope>NUCLEOTIDE SEQUENCE</scope>
    <source>
        <strain evidence="2">CCMP291</strain>
    </source>
</reference>
<keyword evidence="2" id="KW-1185">Reference proteome</keyword>
<gene>
    <name evidence="1" type="ORF">Ctob_013398</name>
</gene>
<organism evidence="1 2">
    <name type="scientific">Chrysochromulina tobinii</name>
    <dbReference type="NCBI Taxonomy" id="1460289"/>
    <lineage>
        <taxon>Eukaryota</taxon>
        <taxon>Haptista</taxon>
        <taxon>Haptophyta</taxon>
        <taxon>Prymnesiophyceae</taxon>
        <taxon>Prymnesiales</taxon>
        <taxon>Chrysochromulinaceae</taxon>
        <taxon>Chrysochromulina</taxon>
    </lineage>
</organism>